<proteinExistence type="predicted"/>
<protein>
    <submittedName>
        <fullName evidence="1">Uncharacterized protein</fullName>
    </submittedName>
</protein>
<gene>
    <name evidence="1" type="ORF">NE857_09295</name>
</gene>
<keyword evidence="2" id="KW-1185">Reference proteome</keyword>
<accession>A0ABY5DFA0</accession>
<organism evidence="1 2">
    <name type="scientific">Nocardiopsis exhalans</name>
    <dbReference type="NCBI Taxonomy" id="163604"/>
    <lineage>
        <taxon>Bacteria</taxon>
        <taxon>Bacillati</taxon>
        <taxon>Actinomycetota</taxon>
        <taxon>Actinomycetes</taxon>
        <taxon>Streptosporangiales</taxon>
        <taxon>Nocardiopsidaceae</taxon>
        <taxon>Nocardiopsis</taxon>
    </lineage>
</organism>
<dbReference type="RefSeq" id="WP_254420615.1">
    <property type="nucleotide sequence ID" value="NZ_BAAAJB010000058.1"/>
</dbReference>
<evidence type="ECO:0000313" key="2">
    <source>
        <dbReference type="Proteomes" id="UP001055940"/>
    </source>
</evidence>
<dbReference type="EMBL" id="CP099837">
    <property type="protein sequence ID" value="USY21776.1"/>
    <property type="molecule type" value="Genomic_DNA"/>
</dbReference>
<sequence>MITKSGIIYSEGFNRNAVLTMIDTYIEDNEIRVPKGTPEKELTDAFTASFNRVAAKGYTINLDEEGIFPPWSNGYTDVESDIGEEDIPEDETLFWKPTEGELEELIWEAIERTF</sequence>
<name>A0ABY5DFA0_9ACTN</name>
<dbReference type="Proteomes" id="UP001055940">
    <property type="component" value="Chromosome"/>
</dbReference>
<reference evidence="1" key="1">
    <citation type="submission" date="2022-06" db="EMBL/GenBank/DDBJ databases">
        <authorList>
            <person name="Ping M."/>
        </authorList>
    </citation>
    <scope>NUCLEOTIDE SEQUENCE</scope>
    <source>
        <strain evidence="1">JCM11759T</strain>
    </source>
</reference>
<evidence type="ECO:0000313" key="1">
    <source>
        <dbReference type="EMBL" id="USY21776.1"/>
    </source>
</evidence>